<dbReference type="UniPathway" id="UPA00057">
    <property type="reaction ID" value="UER00098"/>
</dbReference>
<organism evidence="12">
    <name type="scientific">uncultured Poseidoniia archaeon</name>
    <dbReference type="NCBI Taxonomy" id="1697135"/>
    <lineage>
        <taxon>Archaea</taxon>
        <taxon>Methanobacteriati</taxon>
        <taxon>Thermoplasmatota</taxon>
        <taxon>Candidatus Poseidoniia</taxon>
        <taxon>environmental samples</taxon>
    </lineage>
</organism>
<dbReference type="EMBL" id="KP211903">
    <property type="protein sequence ID" value="ANV80722.1"/>
    <property type="molecule type" value="Genomic_DNA"/>
</dbReference>
<dbReference type="Gene3D" id="3.30.70.890">
    <property type="entry name" value="GHMP kinase, C-terminal domain"/>
    <property type="match status" value="1"/>
</dbReference>
<keyword evidence="1" id="KW-0963">Cytoplasm</keyword>
<dbReference type="Pfam" id="PF08544">
    <property type="entry name" value="GHMP_kinases_C"/>
    <property type="match status" value="1"/>
</dbReference>
<keyword evidence="6" id="KW-0067">ATP-binding</keyword>
<keyword evidence="3" id="KW-0808">Transferase</keyword>
<sequence>MSTAFAPGKCILFGEHAVVYGHPAVAVSIDSGVEITIEESEDWEINNRYNTDGFERFDPNKHPHIQHIIKDLFNYEGKPLRIDVKSDLFSGAGLGSSAALSNAMGAALHQFTKPNKEIDLIKLSKIGHSAEAATQEGRASPTDSAASSLGGCVVVSGKRIDTLDHVFDTSLVTPEGKRSWSIHHAELHENINQSWLVLGFTGQSSPTGKMVSGVAERLKQNPELYDEMESIENITIAGLTALKAGNLEAVGMAMDSCHEKLKKLGVSSDLLDLMVSATRPHSFGSKLTGAGGGGCMVALTDNPTRVAQEIELCGGKPLISKFGSSGVHIKKNGN</sequence>
<evidence type="ECO:0000256" key="2">
    <source>
        <dbReference type="ARBA" id="ARBA00022516"/>
    </source>
</evidence>
<dbReference type="GO" id="GO:0004496">
    <property type="term" value="F:mevalonate kinase activity"/>
    <property type="evidence" value="ECO:0007669"/>
    <property type="project" value="InterPro"/>
</dbReference>
<name>A0A1B1TEN8_9ARCH</name>
<feature type="domain" description="GHMP kinase N-terminal" evidence="10">
    <location>
        <begin position="66"/>
        <end position="151"/>
    </location>
</feature>
<dbReference type="InterPro" id="IPR014721">
    <property type="entry name" value="Ribsml_uS5_D2-typ_fold_subgr"/>
</dbReference>
<dbReference type="GO" id="GO:0005524">
    <property type="term" value="F:ATP binding"/>
    <property type="evidence" value="ECO:0007669"/>
    <property type="project" value="UniProtKB-KW"/>
</dbReference>
<dbReference type="Gene3D" id="3.30.230.10">
    <property type="match status" value="1"/>
</dbReference>
<dbReference type="GO" id="GO:0019287">
    <property type="term" value="P:isopentenyl diphosphate biosynthetic process, mevalonate pathway"/>
    <property type="evidence" value="ECO:0007669"/>
    <property type="project" value="UniProtKB-UniPathway"/>
</dbReference>
<keyword evidence="8" id="KW-0443">Lipid metabolism</keyword>
<protein>
    <submittedName>
        <fullName evidence="12">Mevalonate kinase (MVK, mvaK1)</fullName>
    </submittedName>
</protein>
<evidence type="ECO:0000256" key="9">
    <source>
        <dbReference type="ARBA" id="ARBA00029438"/>
    </source>
</evidence>
<reference evidence="12" key="2">
    <citation type="journal article" date="2015" name="ISME J.">
        <title>A new class of marine Euryarchaeota group II from the Mediterranean deep chlorophyll maximum.</title>
        <authorList>
            <person name="Martin-Cuadrado A.B."/>
            <person name="Garcia-Heredia I."/>
            <person name="Molto A.G."/>
            <person name="Lopez-Ubeda R."/>
            <person name="Kimes N."/>
            <person name="Lopez-Garcia P."/>
            <person name="Moreira D."/>
            <person name="Rodriguez-Valera F."/>
        </authorList>
    </citation>
    <scope>NUCLEOTIDE SEQUENCE</scope>
</reference>
<keyword evidence="5 12" id="KW-0418">Kinase</keyword>
<evidence type="ECO:0000256" key="5">
    <source>
        <dbReference type="ARBA" id="ARBA00022777"/>
    </source>
</evidence>
<dbReference type="GO" id="GO:0005829">
    <property type="term" value="C:cytosol"/>
    <property type="evidence" value="ECO:0007669"/>
    <property type="project" value="TreeGrafter"/>
</dbReference>
<dbReference type="InterPro" id="IPR020568">
    <property type="entry name" value="Ribosomal_Su5_D2-typ_SF"/>
</dbReference>
<dbReference type="Pfam" id="PF00288">
    <property type="entry name" value="GHMP_kinases_N"/>
    <property type="match status" value="1"/>
</dbReference>
<reference evidence="12" key="1">
    <citation type="submission" date="2014-11" db="EMBL/GenBank/DDBJ databases">
        <authorList>
            <person name="Zhu J."/>
            <person name="Qi W."/>
            <person name="Song R."/>
        </authorList>
    </citation>
    <scope>NUCLEOTIDE SEQUENCE</scope>
</reference>
<evidence type="ECO:0000259" key="10">
    <source>
        <dbReference type="Pfam" id="PF00288"/>
    </source>
</evidence>
<evidence type="ECO:0000256" key="6">
    <source>
        <dbReference type="ARBA" id="ARBA00022840"/>
    </source>
</evidence>
<evidence type="ECO:0000256" key="7">
    <source>
        <dbReference type="ARBA" id="ARBA00022842"/>
    </source>
</evidence>
<dbReference type="SUPFAM" id="SSF55060">
    <property type="entry name" value="GHMP Kinase, C-terminal domain"/>
    <property type="match status" value="1"/>
</dbReference>
<dbReference type="InterPro" id="IPR013750">
    <property type="entry name" value="GHMP_kinase_C_dom"/>
</dbReference>
<dbReference type="AlphaFoldDB" id="A0A1B1TEN8"/>
<keyword evidence="7" id="KW-0460">Magnesium</keyword>
<accession>A0A1B1TEN8</accession>
<dbReference type="InterPro" id="IPR036554">
    <property type="entry name" value="GHMP_kinase_C_sf"/>
</dbReference>
<evidence type="ECO:0000256" key="1">
    <source>
        <dbReference type="ARBA" id="ARBA00022490"/>
    </source>
</evidence>
<evidence type="ECO:0000256" key="3">
    <source>
        <dbReference type="ARBA" id="ARBA00022679"/>
    </source>
</evidence>
<dbReference type="SUPFAM" id="SSF54211">
    <property type="entry name" value="Ribosomal protein S5 domain 2-like"/>
    <property type="match status" value="1"/>
</dbReference>
<dbReference type="InterPro" id="IPR006205">
    <property type="entry name" value="Mev_gal_kin"/>
</dbReference>
<evidence type="ECO:0000313" key="12">
    <source>
        <dbReference type="EMBL" id="ANV80722.1"/>
    </source>
</evidence>
<keyword evidence="4" id="KW-0547">Nucleotide-binding</keyword>
<feature type="domain" description="GHMP kinase C-terminal" evidence="11">
    <location>
        <begin position="240"/>
        <end position="308"/>
    </location>
</feature>
<dbReference type="PANTHER" id="PTHR43290:SF2">
    <property type="entry name" value="MEVALONATE KINASE"/>
    <property type="match status" value="1"/>
</dbReference>
<evidence type="ECO:0000256" key="4">
    <source>
        <dbReference type="ARBA" id="ARBA00022741"/>
    </source>
</evidence>
<evidence type="ECO:0000259" key="11">
    <source>
        <dbReference type="Pfam" id="PF08544"/>
    </source>
</evidence>
<proteinExistence type="predicted"/>
<dbReference type="PANTHER" id="PTHR43290">
    <property type="entry name" value="MEVALONATE KINASE"/>
    <property type="match status" value="1"/>
</dbReference>
<dbReference type="NCBIfam" id="TIGR00549">
    <property type="entry name" value="mevalon_kin"/>
    <property type="match status" value="1"/>
</dbReference>
<keyword evidence="2" id="KW-0444">Lipid biosynthesis</keyword>
<evidence type="ECO:0000256" key="8">
    <source>
        <dbReference type="ARBA" id="ARBA00023098"/>
    </source>
</evidence>
<comment type="pathway">
    <text evidence="9">Isoprenoid biosynthesis; isopentenyl diphosphate biosynthesis via mevalonate pathway; isopentenyl diphosphate from (R)-mevalonate: step 1/3.</text>
</comment>
<dbReference type="InterPro" id="IPR006204">
    <property type="entry name" value="GHMP_kinase_N_dom"/>
</dbReference>
<dbReference type="PRINTS" id="PR00959">
    <property type="entry name" value="MEVGALKINASE"/>
</dbReference>